<name>A0A7R8WF72_9CRUS</name>
<proteinExistence type="predicted"/>
<gene>
    <name evidence="1" type="ORF">CTOB1V02_LOCUS8420</name>
</gene>
<sequence length="250" mass="28590">MDFAKREVSVDELVSSVNIGTCSKDDKEKLLSLIKKYEDLFGKIIPGAAKGVQHQIRTIPHDPIVTRMRRIPLMDQDIIEREETMTTIVEHEEEKYEVGDMEDVIEDLKVEKHVGVAEATAQYGEAVKIRRTMTQPDTTVDGFETLIGEDQVEDPDFKELVKQSEGAPQSKNRLEVPRTIIAPEVLKENESLYGAMDKYIENEIMTTVVESEEEKYEVGDTKDVIEDLKIEEHVELAEERLEIRKTLLKT</sequence>
<dbReference type="AlphaFoldDB" id="A0A7R8WF72"/>
<organism evidence="1">
    <name type="scientific">Cyprideis torosa</name>
    <dbReference type="NCBI Taxonomy" id="163714"/>
    <lineage>
        <taxon>Eukaryota</taxon>
        <taxon>Metazoa</taxon>
        <taxon>Ecdysozoa</taxon>
        <taxon>Arthropoda</taxon>
        <taxon>Crustacea</taxon>
        <taxon>Oligostraca</taxon>
        <taxon>Ostracoda</taxon>
        <taxon>Podocopa</taxon>
        <taxon>Podocopida</taxon>
        <taxon>Cytherocopina</taxon>
        <taxon>Cytheroidea</taxon>
        <taxon>Cytherideidae</taxon>
        <taxon>Cyprideis</taxon>
    </lineage>
</organism>
<dbReference type="EMBL" id="OB662781">
    <property type="protein sequence ID" value="CAD7230562.1"/>
    <property type="molecule type" value="Genomic_DNA"/>
</dbReference>
<protein>
    <submittedName>
        <fullName evidence="1">Uncharacterized protein</fullName>
    </submittedName>
</protein>
<evidence type="ECO:0000313" key="1">
    <source>
        <dbReference type="EMBL" id="CAD7230562.1"/>
    </source>
</evidence>
<reference evidence="1" key="1">
    <citation type="submission" date="2020-11" db="EMBL/GenBank/DDBJ databases">
        <authorList>
            <person name="Tran Van P."/>
        </authorList>
    </citation>
    <scope>NUCLEOTIDE SEQUENCE</scope>
</reference>
<accession>A0A7R8WF72</accession>